<feature type="chain" id="PRO_5042842012" evidence="1">
    <location>
        <begin position="27"/>
        <end position="542"/>
    </location>
</feature>
<dbReference type="Proteomes" id="UP000255283">
    <property type="component" value="Unassembled WGS sequence"/>
</dbReference>
<proteinExistence type="predicted"/>
<dbReference type="InterPro" id="IPR013783">
    <property type="entry name" value="Ig-like_fold"/>
</dbReference>
<accession>A0AAQ1ZHN9</accession>
<protein>
    <submittedName>
        <fullName evidence="3">IPT/TIG domain</fullName>
    </submittedName>
</protein>
<evidence type="ECO:0000256" key="1">
    <source>
        <dbReference type="SAM" id="SignalP"/>
    </source>
</evidence>
<dbReference type="Pfam" id="PF18329">
    <property type="entry name" value="SGBP_B_XBD"/>
    <property type="match status" value="1"/>
</dbReference>
<reference evidence="3 4" key="1">
    <citation type="submission" date="2018-06" db="EMBL/GenBank/DDBJ databases">
        <authorList>
            <consortium name="Pathogen Informatics"/>
            <person name="Doyle S."/>
        </authorList>
    </citation>
    <scope>NUCLEOTIDE SEQUENCE [LARGE SCALE GENOMIC DNA]</scope>
    <source>
        <strain evidence="3 4">NCTC13063</strain>
    </source>
</reference>
<evidence type="ECO:0000313" key="3">
    <source>
        <dbReference type="EMBL" id="SUB79094.1"/>
    </source>
</evidence>
<sequence>MKKNRNNIGKSLGTLLLLMAFSFVFTSCSDDDSAGGQPTITGVRVPDPAKADSLFTKSGAGQLIAIIGTNLGHAQKVYINDQEVYFNPTMNTDHSIMVTIPSEKDGFKLSAFNSNIKDEIRVETSHGTAVYAFKIMAPGPQLRRIDANYPRQTGDTLRLNGLNLVDIEKMYITDLQSAQLDTTVWKEVGGKHVDITDYFNIKQNHYLNTATNAYETSSIVGAIVPAEAPDSGTLVMECAAGITYVGYYKVPGKPVISYISSDMPQIGETLIITGREFVQVESVTYGDVTLKQSDFTVSASLDTIYVDFKKKPTAGSGTTLTVKTPGGSVTSSQSFYDRTTLLTTFDGDAIDNGWGPNAIYEDSGTADGMFGHINVIDNGENWWGTMIYWRKDKNGNSFPLSANIPSTASAKDVYLAYNVYDNNSDFNSDTFSGMIRYLIQPIGDANYFYGLNDNGIVWAGDKSSWTFSHPVLADINDRNPKGRWYRAVVSLNNFECFRGLTYADIVKQGINQFRLMEYNEGKTKGKVDIKVDNVRVIYIPSK</sequence>
<organism evidence="3 4">
    <name type="scientific">Segatella buccae</name>
    <dbReference type="NCBI Taxonomy" id="28126"/>
    <lineage>
        <taxon>Bacteria</taxon>
        <taxon>Pseudomonadati</taxon>
        <taxon>Bacteroidota</taxon>
        <taxon>Bacteroidia</taxon>
        <taxon>Bacteroidales</taxon>
        <taxon>Prevotellaceae</taxon>
        <taxon>Segatella</taxon>
    </lineage>
</organism>
<name>A0AAQ1ZHN9_9BACT</name>
<dbReference type="Gene3D" id="2.60.40.10">
    <property type="entry name" value="Immunoglobulins"/>
    <property type="match status" value="2"/>
</dbReference>
<gene>
    <name evidence="3" type="ORF">NCTC13063_00349</name>
</gene>
<evidence type="ECO:0000313" key="4">
    <source>
        <dbReference type="Proteomes" id="UP000255283"/>
    </source>
</evidence>
<dbReference type="EMBL" id="UGTJ01000001">
    <property type="protein sequence ID" value="SUB79094.1"/>
    <property type="molecule type" value="Genomic_DNA"/>
</dbReference>
<feature type="domain" description="Surface glycan-binding protein B xyloglucan binding" evidence="2">
    <location>
        <begin position="335"/>
        <end position="537"/>
    </location>
</feature>
<comment type="caution">
    <text evidence="3">The sequence shown here is derived from an EMBL/GenBank/DDBJ whole genome shotgun (WGS) entry which is preliminary data.</text>
</comment>
<dbReference type="InterPro" id="IPR040475">
    <property type="entry name" value="SGBP_B_XBD"/>
</dbReference>
<dbReference type="AlphaFoldDB" id="A0AAQ1ZHN9"/>
<feature type="signal peptide" evidence="1">
    <location>
        <begin position="1"/>
        <end position="26"/>
    </location>
</feature>
<evidence type="ECO:0000259" key="2">
    <source>
        <dbReference type="Pfam" id="PF18329"/>
    </source>
</evidence>
<dbReference type="PROSITE" id="PS51257">
    <property type="entry name" value="PROKAR_LIPOPROTEIN"/>
    <property type="match status" value="1"/>
</dbReference>
<dbReference type="RefSeq" id="WP_115153073.1">
    <property type="nucleotide sequence ID" value="NZ_DBFWLE010000008.1"/>
</dbReference>
<keyword evidence="1" id="KW-0732">Signal</keyword>